<reference evidence="2 3" key="1">
    <citation type="submission" date="2023-10" db="EMBL/GenBank/DDBJ databases">
        <authorList>
            <person name="Venkata Ramana C."/>
            <person name="Sasikala C."/>
            <person name="Dhurka M."/>
        </authorList>
    </citation>
    <scope>NUCLEOTIDE SEQUENCE [LARGE SCALE GENOMIC DNA]</scope>
    <source>
        <strain evidence="2 3">KCTC 32151</strain>
    </source>
</reference>
<gene>
    <name evidence="2" type="ORF">R2G56_03785</name>
</gene>
<dbReference type="EMBL" id="JAWLIP010000001">
    <property type="protein sequence ID" value="MDV6225399.1"/>
    <property type="molecule type" value="Genomic_DNA"/>
</dbReference>
<protein>
    <recommendedName>
        <fullName evidence="4">Flagellar basal body-associated protein FliL</fullName>
    </recommendedName>
</protein>
<dbReference type="RefSeq" id="WP_206553701.1">
    <property type="nucleotide sequence ID" value="NZ_JAEKJX010000005.1"/>
</dbReference>
<evidence type="ECO:0000313" key="3">
    <source>
        <dbReference type="Proteomes" id="UP001185659"/>
    </source>
</evidence>
<dbReference type="Proteomes" id="UP001185659">
    <property type="component" value="Unassembled WGS sequence"/>
</dbReference>
<feature type="region of interest" description="Disordered" evidence="1">
    <location>
        <begin position="151"/>
        <end position="172"/>
    </location>
</feature>
<comment type="caution">
    <text evidence="2">The sequence shown here is derived from an EMBL/GenBank/DDBJ whole genome shotgun (WGS) entry which is preliminary data.</text>
</comment>
<evidence type="ECO:0000256" key="1">
    <source>
        <dbReference type="SAM" id="MobiDB-lite"/>
    </source>
</evidence>
<proteinExistence type="predicted"/>
<keyword evidence="3" id="KW-1185">Reference proteome</keyword>
<evidence type="ECO:0008006" key="4">
    <source>
        <dbReference type="Google" id="ProtNLM"/>
    </source>
</evidence>
<feature type="compositionally biased region" description="Low complexity" evidence="1">
    <location>
        <begin position="161"/>
        <end position="172"/>
    </location>
</feature>
<accession>A0ABU4AGL9</accession>
<name>A0ABU4AGL9_9HYPH</name>
<evidence type="ECO:0000313" key="2">
    <source>
        <dbReference type="EMBL" id="MDV6225399.1"/>
    </source>
</evidence>
<organism evidence="2 3">
    <name type="scientific">Nitratireductor aquimarinus</name>
    <dbReference type="NCBI Taxonomy" id="889300"/>
    <lineage>
        <taxon>Bacteria</taxon>
        <taxon>Pseudomonadati</taxon>
        <taxon>Pseudomonadota</taxon>
        <taxon>Alphaproteobacteria</taxon>
        <taxon>Hyphomicrobiales</taxon>
        <taxon>Phyllobacteriaceae</taxon>
        <taxon>Nitratireductor</taxon>
    </lineage>
</organism>
<sequence length="172" mass="18737">MIKFVLAALWICAVTVGTMLYSFQFSQAKNSAEPPPAFFGGLDYVSTDVISVPVVKNGAVDGYFLARLSYSVDSKKIKALSIPMDAMLVDEIYSHLYANPTIDYASEDGFNVNAFRDGLIESINARVGDELVHEVFIEQADYLSKAEIRNQGARSRLGPDSESSAPASKSSH</sequence>